<reference evidence="2" key="1">
    <citation type="journal article" date="2021" name="Science">
        <title>Hunting the eagle killer: A cyanobacterial neurotoxin causes vacuolar myelinopathy.</title>
        <authorList>
            <person name="Breinlinger S."/>
            <person name="Phillips T.J."/>
            <person name="Haram B.N."/>
            <person name="Mares J."/>
            <person name="Martinez Yerena J.A."/>
            <person name="Hrouzek P."/>
            <person name="Sobotka R."/>
            <person name="Henderson W.M."/>
            <person name="Schmieder P."/>
            <person name="Williams S.M."/>
            <person name="Lauderdale J.D."/>
            <person name="Wilde H.D."/>
            <person name="Gerrin W."/>
            <person name="Kust A."/>
            <person name="Washington J.W."/>
            <person name="Wagner C."/>
            <person name="Geier B."/>
            <person name="Liebeke M."/>
            <person name="Enke H."/>
            <person name="Niedermeyer T.H.J."/>
            <person name="Wilde S.B."/>
        </authorList>
    </citation>
    <scope>NUCLEOTIDE SEQUENCE [LARGE SCALE GENOMIC DNA]</scope>
    <source>
        <strain evidence="2">Thurmond2011</strain>
    </source>
</reference>
<name>A0AAP5IF91_9CYAN</name>
<evidence type="ECO:0000313" key="2">
    <source>
        <dbReference type="Proteomes" id="UP000667802"/>
    </source>
</evidence>
<dbReference type="EMBL" id="JAALHA020000015">
    <property type="protein sequence ID" value="MDR9897915.1"/>
    <property type="molecule type" value="Genomic_DNA"/>
</dbReference>
<accession>A0AAP5IF91</accession>
<proteinExistence type="predicted"/>
<sequence length="48" mass="5380">MQRLSFETPQMAIPGNLRWASLSCDPSGLSDHTCRRLAVSVRKISLHL</sequence>
<dbReference type="Proteomes" id="UP000667802">
    <property type="component" value="Unassembled WGS sequence"/>
</dbReference>
<organism evidence="1 2">
    <name type="scientific">Aetokthonos hydrillicola Thurmond2011</name>
    <dbReference type="NCBI Taxonomy" id="2712845"/>
    <lineage>
        <taxon>Bacteria</taxon>
        <taxon>Bacillati</taxon>
        <taxon>Cyanobacteriota</taxon>
        <taxon>Cyanophyceae</taxon>
        <taxon>Nostocales</taxon>
        <taxon>Hapalosiphonaceae</taxon>
        <taxon>Aetokthonos</taxon>
    </lineage>
</organism>
<evidence type="ECO:0000313" key="1">
    <source>
        <dbReference type="EMBL" id="MDR9897915.1"/>
    </source>
</evidence>
<keyword evidence="2" id="KW-1185">Reference proteome</keyword>
<gene>
    <name evidence="1" type="ORF">G7B40_025625</name>
</gene>
<protein>
    <submittedName>
        <fullName evidence="1">Uncharacterized protein</fullName>
    </submittedName>
</protein>
<dbReference type="AlphaFoldDB" id="A0AAP5IF91"/>
<comment type="caution">
    <text evidence="1">The sequence shown here is derived from an EMBL/GenBank/DDBJ whole genome shotgun (WGS) entry which is preliminary data.</text>
</comment>